<gene>
    <name evidence="2" type="ORF">SAMN05443667_10388</name>
</gene>
<keyword evidence="3" id="KW-1185">Reference proteome</keyword>
<organism evidence="2 3">
    <name type="scientific">Flavobacterium gillisiae</name>
    <dbReference type="NCBI Taxonomy" id="150146"/>
    <lineage>
        <taxon>Bacteria</taxon>
        <taxon>Pseudomonadati</taxon>
        <taxon>Bacteroidota</taxon>
        <taxon>Flavobacteriia</taxon>
        <taxon>Flavobacteriales</taxon>
        <taxon>Flavobacteriaceae</taxon>
        <taxon>Flavobacterium</taxon>
    </lineage>
</organism>
<dbReference type="InterPro" id="IPR011971">
    <property type="entry name" value="CHP02284"/>
</dbReference>
<dbReference type="Pfam" id="PF09537">
    <property type="entry name" value="DUF2383"/>
    <property type="match status" value="1"/>
</dbReference>
<proteinExistence type="predicted"/>
<sequence>MDKEKSITVLNSFIIINNARIKRYKKASKDTEKSYLKKVFTNFQITSQRCKTELKKEIIKLGGTPVEDRTHNRSIHNFWFNLKNIFIHKDLNDVLYSCERNETIVMQSYYEAIYNNFGSLSNKQQIMLNDQYLLINVDHDKMKSFQSAF</sequence>
<dbReference type="AlphaFoldDB" id="A0A1H3ZWN1"/>
<dbReference type="InterPro" id="IPR019052">
    <property type="entry name" value="DUF2383"/>
</dbReference>
<evidence type="ECO:0000259" key="1">
    <source>
        <dbReference type="Pfam" id="PF09537"/>
    </source>
</evidence>
<dbReference type="STRING" id="150146.SAMN05443667_10388"/>
<evidence type="ECO:0000313" key="3">
    <source>
        <dbReference type="Proteomes" id="UP000198951"/>
    </source>
</evidence>
<dbReference type="Gene3D" id="1.20.1260.10">
    <property type="match status" value="1"/>
</dbReference>
<dbReference type="NCBIfam" id="TIGR02284">
    <property type="entry name" value="PA2169 family four-helix-bundle protein"/>
    <property type="match status" value="1"/>
</dbReference>
<dbReference type="RefSeq" id="WP_091086089.1">
    <property type="nucleotide sequence ID" value="NZ_FNRD01000003.1"/>
</dbReference>
<name>A0A1H3ZWN1_9FLAO</name>
<accession>A0A1H3ZWN1</accession>
<dbReference type="Proteomes" id="UP000198951">
    <property type="component" value="Unassembled WGS sequence"/>
</dbReference>
<feature type="domain" description="DUF2383" evidence="1">
    <location>
        <begin position="7"/>
        <end position="113"/>
    </location>
</feature>
<dbReference type="SUPFAM" id="SSF47240">
    <property type="entry name" value="Ferritin-like"/>
    <property type="match status" value="1"/>
</dbReference>
<evidence type="ECO:0000313" key="2">
    <source>
        <dbReference type="EMBL" id="SEA27702.1"/>
    </source>
</evidence>
<dbReference type="InterPro" id="IPR009078">
    <property type="entry name" value="Ferritin-like_SF"/>
</dbReference>
<reference evidence="3" key="1">
    <citation type="submission" date="2016-10" db="EMBL/GenBank/DDBJ databases">
        <authorList>
            <person name="Varghese N."/>
            <person name="Submissions S."/>
        </authorList>
    </citation>
    <scope>NUCLEOTIDE SEQUENCE [LARGE SCALE GENOMIC DNA]</scope>
    <source>
        <strain evidence="3">DSM 22376</strain>
    </source>
</reference>
<dbReference type="OrthoDB" id="282393at2"/>
<dbReference type="InterPro" id="IPR012347">
    <property type="entry name" value="Ferritin-like"/>
</dbReference>
<protein>
    <recommendedName>
        <fullName evidence="1">DUF2383 domain-containing protein</fullName>
    </recommendedName>
</protein>
<dbReference type="EMBL" id="FNRD01000003">
    <property type="protein sequence ID" value="SEA27702.1"/>
    <property type="molecule type" value="Genomic_DNA"/>
</dbReference>